<organism evidence="2 3">
    <name type="scientific">Streptomyces vastus</name>
    <dbReference type="NCBI Taxonomy" id="285451"/>
    <lineage>
        <taxon>Bacteria</taxon>
        <taxon>Bacillati</taxon>
        <taxon>Actinomycetota</taxon>
        <taxon>Actinomycetes</taxon>
        <taxon>Kitasatosporales</taxon>
        <taxon>Streptomycetaceae</taxon>
        <taxon>Streptomyces</taxon>
    </lineage>
</organism>
<accession>A0ABP6D2H5</accession>
<sequence>MRRPVPGELSRARLPSGKILPRVPEIAAASEAAVRRDRRSCLPPFGAVRSAWPPPYSASQLQRSLPQSRPLRQITLLHRLHAAAVVPFLFGPQGGGGADPGGPACGQERAQDGDEQAAQDQ</sequence>
<name>A0ABP6D2H5_9ACTN</name>
<feature type="region of interest" description="Disordered" evidence="1">
    <location>
        <begin position="89"/>
        <end position="121"/>
    </location>
</feature>
<comment type="caution">
    <text evidence="2">The sequence shown here is derived from an EMBL/GenBank/DDBJ whole genome shotgun (WGS) entry which is preliminary data.</text>
</comment>
<reference evidence="3" key="1">
    <citation type="journal article" date="2019" name="Int. J. Syst. Evol. Microbiol.">
        <title>The Global Catalogue of Microorganisms (GCM) 10K type strain sequencing project: providing services to taxonomists for standard genome sequencing and annotation.</title>
        <authorList>
            <consortium name="The Broad Institute Genomics Platform"/>
            <consortium name="The Broad Institute Genome Sequencing Center for Infectious Disease"/>
            <person name="Wu L."/>
            <person name="Ma J."/>
        </authorList>
    </citation>
    <scope>NUCLEOTIDE SEQUENCE [LARGE SCALE GENOMIC DNA]</scope>
    <source>
        <strain evidence="3">JCM 4524</strain>
    </source>
</reference>
<dbReference type="EMBL" id="BAAASJ010000026">
    <property type="protein sequence ID" value="GAA2632016.1"/>
    <property type="molecule type" value="Genomic_DNA"/>
</dbReference>
<gene>
    <name evidence="2" type="ORF">GCM10010307_24980</name>
</gene>
<dbReference type="Proteomes" id="UP001500151">
    <property type="component" value="Unassembled WGS sequence"/>
</dbReference>
<feature type="compositionally biased region" description="Gly residues" evidence="1">
    <location>
        <begin position="92"/>
        <end position="104"/>
    </location>
</feature>
<evidence type="ECO:0000313" key="3">
    <source>
        <dbReference type="Proteomes" id="UP001500151"/>
    </source>
</evidence>
<protein>
    <submittedName>
        <fullName evidence="2">Uncharacterized protein</fullName>
    </submittedName>
</protein>
<proteinExistence type="predicted"/>
<keyword evidence="3" id="KW-1185">Reference proteome</keyword>
<evidence type="ECO:0000313" key="2">
    <source>
        <dbReference type="EMBL" id="GAA2632016.1"/>
    </source>
</evidence>
<evidence type="ECO:0000256" key="1">
    <source>
        <dbReference type="SAM" id="MobiDB-lite"/>
    </source>
</evidence>